<evidence type="ECO:0000256" key="2">
    <source>
        <dbReference type="ARBA" id="ARBA00006980"/>
    </source>
</evidence>
<feature type="signal peptide" evidence="11">
    <location>
        <begin position="1"/>
        <end position="23"/>
    </location>
</feature>
<evidence type="ECO:0000256" key="1">
    <source>
        <dbReference type="ARBA" id="ARBA00004442"/>
    </source>
</evidence>
<reference evidence="15" key="1">
    <citation type="submission" date="2011-03" db="EMBL/GenBank/DDBJ databases">
        <title>Draft genome sequence of Brevundimonas diminuta.</title>
        <authorList>
            <person name="Brown P.J.B."/>
            <person name="Buechlein A."/>
            <person name="Hemmerich C."/>
            <person name="Brun Y.V."/>
        </authorList>
    </citation>
    <scope>NUCLEOTIDE SEQUENCE [LARGE SCALE GENOMIC DNA]</scope>
    <source>
        <strain evidence="15">C19</strain>
    </source>
</reference>
<dbReference type="NCBIfam" id="TIGR02517">
    <property type="entry name" value="type_II_gspD"/>
    <property type="match status" value="1"/>
</dbReference>
<dbReference type="InterPro" id="IPR038591">
    <property type="entry name" value="NolW-like_sf"/>
</dbReference>
<dbReference type="GO" id="GO:0015628">
    <property type="term" value="P:protein secretion by the type II secretion system"/>
    <property type="evidence" value="ECO:0007669"/>
    <property type="project" value="InterPro"/>
</dbReference>
<dbReference type="InterPro" id="IPR013356">
    <property type="entry name" value="T2SS_GspD"/>
</dbReference>
<evidence type="ECO:0000256" key="9">
    <source>
        <dbReference type="RuleBase" id="RU004004"/>
    </source>
</evidence>
<evidence type="ECO:0000256" key="10">
    <source>
        <dbReference type="SAM" id="MobiDB-lite"/>
    </source>
</evidence>
<keyword evidence="7" id="KW-0472">Membrane</keyword>
<dbReference type="GO" id="GO:0015627">
    <property type="term" value="C:type II protein secretion system complex"/>
    <property type="evidence" value="ECO:0007669"/>
    <property type="project" value="InterPro"/>
</dbReference>
<keyword evidence="8" id="KW-0998">Cell outer membrane</keyword>
<dbReference type="RefSeq" id="WP_006272042.1">
    <property type="nucleotide sequence ID" value="NZ_GL883077.1"/>
</dbReference>
<evidence type="ECO:0000256" key="4">
    <source>
        <dbReference type="ARBA" id="ARBA00022452"/>
    </source>
</evidence>
<evidence type="ECO:0000259" key="13">
    <source>
        <dbReference type="Pfam" id="PF03958"/>
    </source>
</evidence>
<dbReference type="Pfam" id="PF03958">
    <property type="entry name" value="Secretin_N"/>
    <property type="match status" value="1"/>
</dbReference>
<evidence type="ECO:0000256" key="3">
    <source>
        <dbReference type="ARBA" id="ARBA00022448"/>
    </source>
</evidence>
<dbReference type="InterPro" id="IPR050810">
    <property type="entry name" value="Bact_Secretion_Sys_Channel"/>
</dbReference>
<dbReference type="InterPro" id="IPR001775">
    <property type="entry name" value="GspD/PilQ"/>
</dbReference>
<evidence type="ECO:0000313" key="14">
    <source>
        <dbReference type="EMBL" id="EGF92860.1"/>
    </source>
</evidence>
<keyword evidence="6" id="KW-0653">Protein transport</keyword>
<dbReference type="Proteomes" id="UP000006512">
    <property type="component" value="Unassembled WGS sequence"/>
</dbReference>
<comment type="similarity">
    <text evidence="2">Belongs to the bacterial secretin family. GSP D subfamily.</text>
</comment>
<name>F4QHZ3_9CAUL</name>
<dbReference type="InterPro" id="IPR004846">
    <property type="entry name" value="T2SS/T3SS_dom"/>
</dbReference>
<evidence type="ECO:0000256" key="8">
    <source>
        <dbReference type="ARBA" id="ARBA00023237"/>
    </source>
</evidence>
<proteinExistence type="inferred from homology"/>
<dbReference type="PANTHER" id="PTHR30332">
    <property type="entry name" value="PROBABLE GENERAL SECRETION PATHWAY PROTEIN D"/>
    <property type="match status" value="1"/>
</dbReference>
<evidence type="ECO:0000259" key="12">
    <source>
        <dbReference type="Pfam" id="PF00263"/>
    </source>
</evidence>
<gene>
    <name evidence="14" type="ORF">ABI_12980</name>
</gene>
<dbReference type="HOGENOM" id="CLU_006756_1_2_5"/>
<feature type="domain" description="Type II/III secretion system secretin-like" evidence="12">
    <location>
        <begin position="419"/>
        <end position="585"/>
    </location>
</feature>
<keyword evidence="4" id="KW-1134">Transmembrane beta strand</keyword>
<dbReference type="AlphaFoldDB" id="F4QHZ3"/>
<dbReference type="eggNOG" id="COG1450">
    <property type="taxonomic scope" value="Bacteria"/>
</dbReference>
<evidence type="ECO:0000256" key="11">
    <source>
        <dbReference type="SAM" id="SignalP"/>
    </source>
</evidence>
<accession>F4QHZ3</accession>
<feature type="chain" id="PRO_5003316542" evidence="11">
    <location>
        <begin position="24"/>
        <end position="617"/>
    </location>
</feature>
<dbReference type="Pfam" id="PF00263">
    <property type="entry name" value="Secretin"/>
    <property type="match status" value="1"/>
</dbReference>
<dbReference type="GO" id="GO:0009279">
    <property type="term" value="C:cell outer membrane"/>
    <property type="evidence" value="ECO:0007669"/>
    <property type="project" value="UniProtKB-SubCell"/>
</dbReference>
<dbReference type="STRING" id="715226.ABI_12980"/>
<dbReference type="Gene3D" id="3.30.1370.120">
    <property type="match status" value="3"/>
</dbReference>
<comment type="subcellular location">
    <subcellularLocation>
        <location evidence="1 9">Cell outer membrane</location>
    </subcellularLocation>
</comment>
<keyword evidence="5 11" id="KW-0732">Signal</keyword>
<dbReference type="OrthoDB" id="9775455at2"/>
<evidence type="ECO:0000313" key="15">
    <source>
        <dbReference type="Proteomes" id="UP000006512"/>
    </source>
</evidence>
<keyword evidence="15" id="KW-1185">Reference proteome</keyword>
<feature type="compositionally biased region" description="Low complexity" evidence="10">
    <location>
        <begin position="292"/>
        <end position="313"/>
    </location>
</feature>
<evidence type="ECO:0000256" key="7">
    <source>
        <dbReference type="ARBA" id="ARBA00023136"/>
    </source>
</evidence>
<feature type="domain" description="NolW-like" evidence="13">
    <location>
        <begin position="262"/>
        <end position="354"/>
    </location>
</feature>
<dbReference type="InterPro" id="IPR005644">
    <property type="entry name" value="NolW-like"/>
</dbReference>
<sequence>MKVSHLLLAACLALAPMTAPVMAQTSQTYTFVFREADIGQVADEILGAGLGVSYRVEPGVSGKMNFSIEQRLTKVQLLAAFEQALAQYDVVMIQDGETVVLRPRKLAGVGGQVTTARASGIGFQVRAVPINYGSATEIAKALGAIARADMVLFSSDKLGLIILGGRAEELDNALTTIGLFDQSTLSDARIRFYPLANASAASVGADLELLLKASGTSGVTIAPMRRLNGIFAFSQSQEALSQIGSLVQRLDVPSQDTTIRVWVYHPQGASAENLVKTLNAVVGTMSDVQVPAGSATSTGEAAAPAGTSSAPESNSQGVRIVADKATNTVIINAPEATRVRLQEVLSEIDREPAQVFIEASIVEVTLTKDLSYGVDWEAIASNGDLSVSHFSTRSTGFGQIAPGFSINYLGNDISAAVTALSSQSKVRIVSAPKVATVENMPAVLQVGDQVPVVTQTAQSVVNGDAPVVNSVDYRDTGVMLKVTPRITGTNRILLEVSQEVSSVARTQTSGIDSPTINQRKLDSSLIVPEGTVVALGGLISSSDSQSDSGIPGLKDIPLIGGVFKGQSHNRNRTELIVLLKARILRSPSDYDAMTASLGADLRELIQEGFLAPAGPAQ</sequence>
<evidence type="ECO:0000256" key="6">
    <source>
        <dbReference type="ARBA" id="ARBA00022927"/>
    </source>
</evidence>
<keyword evidence="4" id="KW-0812">Transmembrane</keyword>
<evidence type="ECO:0000256" key="5">
    <source>
        <dbReference type="ARBA" id="ARBA00022729"/>
    </source>
</evidence>
<organism evidence="14 15">
    <name type="scientific">Asticcacaulis biprosthecium C19</name>
    <dbReference type="NCBI Taxonomy" id="715226"/>
    <lineage>
        <taxon>Bacteria</taxon>
        <taxon>Pseudomonadati</taxon>
        <taxon>Pseudomonadota</taxon>
        <taxon>Alphaproteobacteria</taxon>
        <taxon>Caulobacterales</taxon>
        <taxon>Caulobacteraceae</taxon>
        <taxon>Asticcacaulis</taxon>
    </lineage>
</organism>
<dbReference type="PRINTS" id="PR00811">
    <property type="entry name" value="BCTERIALGSPD"/>
</dbReference>
<feature type="region of interest" description="Disordered" evidence="10">
    <location>
        <begin position="292"/>
        <end position="315"/>
    </location>
</feature>
<dbReference type="EMBL" id="GL883077">
    <property type="protein sequence ID" value="EGF92860.1"/>
    <property type="molecule type" value="Genomic_DNA"/>
</dbReference>
<dbReference type="PANTHER" id="PTHR30332:SF25">
    <property type="entry name" value="SECRETIN XPSD"/>
    <property type="match status" value="1"/>
</dbReference>
<keyword evidence="3 9" id="KW-0813">Transport</keyword>
<protein>
    <submittedName>
        <fullName evidence="14">General secretion pathway protein D</fullName>
    </submittedName>
</protein>